<dbReference type="EMBL" id="JBHSEN010000001">
    <property type="protein sequence ID" value="MFC4429443.1"/>
    <property type="molecule type" value="Genomic_DNA"/>
</dbReference>
<accession>A0ABV8XXG3</accession>
<protein>
    <recommendedName>
        <fullName evidence="3">XRE family transcriptional regulator</fullName>
    </recommendedName>
</protein>
<proteinExistence type="predicted"/>
<comment type="caution">
    <text evidence="1">The sequence shown here is derived from an EMBL/GenBank/DDBJ whole genome shotgun (WGS) entry which is preliminary data.</text>
</comment>
<name>A0ABV8XXG3_9MICC</name>
<dbReference type="RefSeq" id="WP_344228392.1">
    <property type="nucleotide sequence ID" value="NZ_BAAALH010000002.1"/>
</dbReference>
<evidence type="ECO:0008006" key="3">
    <source>
        <dbReference type="Google" id="ProtNLM"/>
    </source>
</evidence>
<dbReference type="Proteomes" id="UP001595965">
    <property type="component" value="Unassembled WGS sequence"/>
</dbReference>
<evidence type="ECO:0000313" key="2">
    <source>
        <dbReference type="Proteomes" id="UP001595965"/>
    </source>
</evidence>
<sequence>MSALVEAVLGGIMPVSASSPWWEHILGETRERLRDPGLRAHQLAAAIPLSERQLTRILAARQMTWSQLLLLERLKQLRSDLLARTPGTTRSVRSSWVAASPPWPMHIADSARQRE</sequence>
<evidence type="ECO:0000313" key="1">
    <source>
        <dbReference type="EMBL" id="MFC4429443.1"/>
    </source>
</evidence>
<reference evidence="2" key="1">
    <citation type="journal article" date="2019" name="Int. J. Syst. Evol. Microbiol.">
        <title>The Global Catalogue of Microorganisms (GCM) 10K type strain sequencing project: providing services to taxonomists for standard genome sequencing and annotation.</title>
        <authorList>
            <consortium name="The Broad Institute Genomics Platform"/>
            <consortium name="The Broad Institute Genome Sequencing Center for Infectious Disease"/>
            <person name="Wu L."/>
            <person name="Ma J."/>
        </authorList>
    </citation>
    <scope>NUCLEOTIDE SEQUENCE [LARGE SCALE GENOMIC DNA]</scope>
    <source>
        <strain evidence="2">CGMCC 1.12125</strain>
    </source>
</reference>
<organism evidence="1 2">
    <name type="scientific">Citricoccus alkalitolerans</name>
    <dbReference type="NCBI Taxonomy" id="246603"/>
    <lineage>
        <taxon>Bacteria</taxon>
        <taxon>Bacillati</taxon>
        <taxon>Actinomycetota</taxon>
        <taxon>Actinomycetes</taxon>
        <taxon>Micrococcales</taxon>
        <taxon>Micrococcaceae</taxon>
        <taxon>Citricoccus</taxon>
    </lineage>
</organism>
<gene>
    <name evidence="1" type="ORF">ACFO0K_07095</name>
</gene>
<keyword evidence="2" id="KW-1185">Reference proteome</keyword>